<gene>
    <name evidence="3" type="ORF">ACFO0B_04735</name>
</gene>
<feature type="chain" id="PRO_5047106535" evidence="1">
    <location>
        <begin position="42"/>
        <end position="450"/>
    </location>
</feature>
<evidence type="ECO:0000313" key="3">
    <source>
        <dbReference type="EMBL" id="MFC3961290.1"/>
    </source>
</evidence>
<organism evidence="3 4">
    <name type="scientific">Nocardia jiangsuensis</name>
    <dbReference type="NCBI Taxonomy" id="1691563"/>
    <lineage>
        <taxon>Bacteria</taxon>
        <taxon>Bacillati</taxon>
        <taxon>Actinomycetota</taxon>
        <taxon>Actinomycetes</taxon>
        <taxon>Mycobacteriales</taxon>
        <taxon>Nocardiaceae</taxon>
        <taxon>Nocardia</taxon>
    </lineage>
</organism>
<dbReference type="EMBL" id="JBHSAX010000004">
    <property type="protein sequence ID" value="MFC3961290.1"/>
    <property type="molecule type" value="Genomic_DNA"/>
</dbReference>
<evidence type="ECO:0000259" key="2">
    <source>
        <dbReference type="Pfam" id="PF13360"/>
    </source>
</evidence>
<accession>A0ABV8DMK8</accession>
<dbReference type="PROSITE" id="PS51257">
    <property type="entry name" value="PROKAR_LIPOPROTEIN"/>
    <property type="match status" value="1"/>
</dbReference>
<dbReference type="InterPro" id="IPR015943">
    <property type="entry name" value="WD40/YVTN_repeat-like_dom_sf"/>
</dbReference>
<feature type="domain" description="Pyrrolo-quinoline quinone repeat" evidence="2">
    <location>
        <begin position="278"/>
        <end position="424"/>
    </location>
</feature>
<dbReference type="InterPro" id="IPR018391">
    <property type="entry name" value="PQQ_b-propeller_rpt"/>
</dbReference>
<dbReference type="Proteomes" id="UP001595696">
    <property type="component" value="Unassembled WGS sequence"/>
</dbReference>
<dbReference type="Pfam" id="PF13360">
    <property type="entry name" value="PQQ_2"/>
    <property type="match status" value="1"/>
</dbReference>
<dbReference type="Gene3D" id="2.130.10.10">
    <property type="entry name" value="YVTN repeat-like/Quinoprotein amine dehydrogenase"/>
    <property type="match status" value="2"/>
</dbReference>
<feature type="signal peptide" evidence="1">
    <location>
        <begin position="1"/>
        <end position="41"/>
    </location>
</feature>
<keyword evidence="1" id="KW-0732">Signal</keyword>
<evidence type="ECO:0000256" key="1">
    <source>
        <dbReference type="SAM" id="SignalP"/>
    </source>
</evidence>
<protein>
    <submittedName>
        <fullName evidence="3">PQQ-binding-like beta-propeller repeat protein</fullName>
    </submittedName>
</protein>
<keyword evidence="4" id="KW-1185">Reference proteome</keyword>
<sequence length="450" mass="46199">MAAPAPRSRPGARTLAAAPGARRAAALAAAALACLALTACGTDVDDITQGPGFGWTAAHNDGRNSGTTAVEGSRQLGPAWQRPLGGPVAAPVTVGSQGQMFVTTRTANCAIFSFQMSGRKRFCNQLGPNAIAAPTLLDSANNVYVGDDSGVNSDNFLGQPRWRTPVAGVPVTMQFTGDGHVLSITQTGQVDVLERQTGKRMVPTVQLLGEPDFLRAPDLTWPAAGQGLDDCATGGPRCAVSTQAAVDGASGRIYATVWEPGRPAAALVALRYTGDRIERLWSAELLTDGAAAGPTVSADGSTVYVGDNSGRLLAIDTADGRTRWAHELGWTPRGGLSVDADGLLVPAGDDGYLIALRDTGDAVETVWERKDLALRGTPVQTAGGTGYTVAAIGDGLTLITFDTETGATVDSDVLPDAQGSTTGTAVGPKGEVVTATRIGELFVFTPVSQG</sequence>
<dbReference type="PANTHER" id="PTHR34512:SF30">
    <property type="entry name" value="OUTER MEMBRANE PROTEIN ASSEMBLY FACTOR BAMB"/>
    <property type="match status" value="1"/>
</dbReference>
<dbReference type="SUPFAM" id="SSF69322">
    <property type="entry name" value="Tricorn protease domain 2"/>
    <property type="match status" value="1"/>
</dbReference>
<dbReference type="PANTHER" id="PTHR34512">
    <property type="entry name" value="CELL SURFACE PROTEIN"/>
    <property type="match status" value="1"/>
</dbReference>
<dbReference type="SMART" id="SM00564">
    <property type="entry name" value="PQQ"/>
    <property type="match status" value="1"/>
</dbReference>
<proteinExistence type="predicted"/>
<comment type="caution">
    <text evidence="3">The sequence shown here is derived from an EMBL/GenBank/DDBJ whole genome shotgun (WGS) entry which is preliminary data.</text>
</comment>
<reference evidence="4" key="1">
    <citation type="journal article" date="2019" name="Int. J. Syst. Evol. Microbiol.">
        <title>The Global Catalogue of Microorganisms (GCM) 10K type strain sequencing project: providing services to taxonomists for standard genome sequencing and annotation.</title>
        <authorList>
            <consortium name="The Broad Institute Genomics Platform"/>
            <consortium name="The Broad Institute Genome Sequencing Center for Infectious Disease"/>
            <person name="Wu L."/>
            <person name="Ma J."/>
        </authorList>
    </citation>
    <scope>NUCLEOTIDE SEQUENCE [LARGE SCALE GENOMIC DNA]</scope>
    <source>
        <strain evidence="4">CGMCC 4.7330</strain>
    </source>
</reference>
<name>A0ABV8DMK8_9NOCA</name>
<dbReference type="InterPro" id="IPR002372">
    <property type="entry name" value="PQQ_rpt_dom"/>
</dbReference>
<dbReference type="RefSeq" id="WP_378611042.1">
    <property type="nucleotide sequence ID" value="NZ_JBHSAX010000004.1"/>
</dbReference>
<evidence type="ECO:0000313" key="4">
    <source>
        <dbReference type="Proteomes" id="UP001595696"/>
    </source>
</evidence>